<organism evidence="1 2">
    <name type="scientific">Paenibacillus lautus</name>
    <name type="common">Bacillus lautus</name>
    <dbReference type="NCBI Taxonomy" id="1401"/>
    <lineage>
        <taxon>Bacteria</taxon>
        <taxon>Bacillati</taxon>
        <taxon>Bacillota</taxon>
        <taxon>Bacilli</taxon>
        <taxon>Bacillales</taxon>
        <taxon>Paenibacillaceae</taxon>
        <taxon>Paenibacillus</taxon>
    </lineage>
</organism>
<evidence type="ECO:0000313" key="1">
    <source>
        <dbReference type="EMBL" id="AYB44190.1"/>
    </source>
</evidence>
<dbReference type="EMBL" id="CP032412">
    <property type="protein sequence ID" value="AYB44190.1"/>
    <property type="molecule type" value="Genomic_DNA"/>
</dbReference>
<proteinExistence type="predicted"/>
<dbReference type="RefSeq" id="WP_119848091.1">
    <property type="nucleotide sequence ID" value="NZ_CP032412.1"/>
</dbReference>
<reference evidence="1 2" key="1">
    <citation type="submission" date="2018-09" db="EMBL/GenBank/DDBJ databases">
        <title>Genome Sequence of Paenibacillus lautus Strain E7593-69, Azo Dye-Degrading Bacteria, Isolated from Commercial Tattoo Inks.</title>
        <authorList>
            <person name="Nho S.W."/>
            <person name="Kim S.-J."/>
            <person name="Kweon O."/>
            <person name="Cerniglia C.E."/>
        </authorList>
    </citation>
    <scope>NUCLEOTIDE SEQUENCE [LARGE SCALE GENOMIC DNA]</scope>
    <source>
        <strain evidence="1 2">E7593-69</strain>
    </source>
</reference>
<evidence type="ECO:0008006" key="3">
    <source>
        <dbReference type="Google" id="ProtNLM"/>
    </source>
</evidence>
<dbReference type="InterPro" id="IPR011047">
    <property type="entry name" value="Quinoprotein_ADH-like_sf"/>
</dbReference>
<keyword evidence="2" id="KW-1185">Reference proteome</keyword>
<evidence type="ECO:0000313" key="2">
    <source>
        <dbReference type="Proteomes" id="UP000266552"/>
    </source>
</evidence>
<sequence length="635" mass="68208">MPKAMSNTDKTGGGKMPARMGAFERIGVPADVDESRSAAVCRRDDGAERIVIAARGYVLIVDPETGSCSQLYFPGGEGQYPFASASDPRGWFYTGAGRYFYIVDPFTPAFVGQHRVPEGEEEAGFAFAVKGDGRVYATTYPGSYLVELDASSDSSRTLCRLDSERKYAMTLACGSGGKIYAGLGTTSPAIACFHEETGELEILLEGPPDMPGSAAVLQGCNGSVYGWLPSGENGDGRWYRLGEHGVEQVPAEKVGPSLYKGAGYNKLYLDLVGGRKLLTWQLSDRQIDIMEADGSLSRIPLAYKGGGTPLSPLYGGPNGILYGTSNHPLHLFTYDTTARLLTDWGGDIVERGGGGNIAAYAAQGNIIVGAAYAGGMVHLLDTAKEWNTEEGLCRNPRLIYENAAVHRPRCAVAHPDGRHVLYGGFPGYGAAGGGLGIVDVQAGQVKMLEHQEIVRGQSTISLAILPDGRIFGGTSIETPGGGISKAGEAAMYELSWPDRKVIRRWVPIQGAKEIAQLAPGANGVLYGLTSESVFFVYDADLQQVVHRSGLSTWGRIVRQGLLMTEREGRPFLLGLLSRALFTVNPVNMQPELLDRLPAEATSGIACLNGDVYFGSFAELWRYRLEEEGNYFYESV</sequence>
<dbReference type="Proteomes" id="UP000266552">
    <property type="component" value="Chromosome"/>
</dbReference>
<dbReference type="SUPFAM" id="SSF50998">
    <property type="entry name" value="Quinoprotein alcohol dehydrogenase-like"/>
    <property type="match status" value="1"/>
</dbReference>
<dbReference type="AlphaFoldDB" id="A0A385TI28"/>
<gene>
    <name evidence="1" type="ORF">D5F53_13185</name>
</gene>
<dbReference type="SUPFAM" id="SSF63829">
    <property type="entry name" value="Calcium-dependent phosphotriesterase"/>
    <property type="match status" value="1"/>
</dbReference>
<dbReference type="KEGG" id="plw:D5F53_13185"/>
<protein>
    <recommendedName>
        <fullName evidence="3">WD40 repeat domain-containing protein</fullName>
    </recommendedName>
</protein>
<name>A0A385TI28_PAELA</name>
<accession>A0A385TI28</accession>